<evidence type="ECO:0000256" key="1">
    <source>
        <dbReference type="SAM" id="MobiDB-lite"/>
    </source>
</evidence>
<reference evidence="2" key="1">
    <citation type="journal article" date="2002" name="J. Biol. Chem.">
        <title>Transcriptional activation of a heat-shock gene, lonD, of Myxococcus xanthus by a two component histidine-aspartate phosphorelay system.</title>
        <authorList>
            <person name="Ueki T."/>
            <person name="Inouye S."/>
        </authorList>
    </citation>
    <scope>NUCLEOTIDE SEQUENCE</scope>
</reference>
<name>Q93Q36_MYXXA</name>
<proteinExistence type="predicted"/>
<accession>Q93Q36</accession>
<sequence length="189" mass="20133">MAALKAASSGTCRVTGSVCHVTWRTVAVAASTSSVSRPRSTASAATLKMGVPVLRSSSASWSCPPSTASTLTQRVSARSWSAVRWVRATTTWAPASRSFATSPRAASQTSPKSVSLPAFVVAFVSWSTTPKRPSLMPPNSRTAEAWTPAKRPPDFVSRTLAPSHVKRESRMRSRRTSSPKSNSWLPSTA</sequence>
<evidence type="ECO:0000313" key="2">
    <source>
        <dbReference type="EMBL" id="AAK83001.1"/>
    </source>
</evidence>
<feature type="compositionally biased region" description="Polar residues" evidence="1">
    <location>
        <begin position="130"/>
        <end position="142"/>
    </location>
</feature>
<feature type="region of interest" description="Disordered" evidence="1">
    <location>
        <begin position="130"/>
        <end position="189"/>
    </location>
</feature>
<organism evidence="2">
    <name type="scientific">Myxococcus xanthus</name>
    <dbReference type="NCBI Taxonomy" id="34"/>
    <lineage>
        <taxon>Bacteria</taxon>
        <taxon>Pseudomonadati</taxon>
        <taxon>Myxococcota</taxon>
        <taxon>Myxococcia</taxon>
        <taxon>Myxococcales</taxon>
        <taxon>Cystobacterineae</taxon>
        <taxon>Myxococcaceae</taxon>
        <taxon>Myxococcus</taxon>
    </lineage>
</organism>
<dbReference type="EMBL" id="AF285783">
    <property type="protein sequence ID" value="AAK83001.1"/>
    <property type="molecule type" value="Genomic_DNA"/>
</dbReference>
<protein>
    <submittedName>
        <fullName evidence="2">Uncharacterized protein</fullName>
    </submittedName>
</protein>
<dbReference type="AlphaFoldDB" id="Q93Q36"/>